<proteinExistence type="predicted"/>
<protein>
    <submittedName>
        <fullName evidence="1">P-loop containing nucleoside triphosphate hydrolase protein</fullName>
    </submittedName>
</protein>
<reference evidence="1 2" key="1">
    <citation type="journal article" date="2016" name="Nat. Commun.">
        <title>Ectomycorrhizal ecology is imprinted in the genome of the dominant symbiotic fungus Cenococcum geophilum.</title>
        <authorList>
            <consortium name="DOE Joint Genome Institute"/>
            <person name="Peter M."/>
            <person name="Kohler A."/>
            <person name="Ohm R.A."/>
            <person name="Kuo A."/>
            <person name="Krutzmann J."/>
            <person name="Morin E."/>
            <person name="Arend M."/>
            <person name="Barry K.W."/>
            <person name="Binder M."/>
            <person name="Choi C."/>
            <person name="Clum A."/>
            <person name="Copeland A."/>
            <person name="Grisel N."/>
            <person name="Haridas S."/>
            <person name="Kipfer T."/>
            <person name="LaButti K."/>
            <person name="Lindquist E."/>
            <person name="Lipzen A."/>
            <person name="Maire R."/>
            <person name="Meier B."/>
            <person name="Mihaltcheva S."/>
            <person name="Molinier V."/>
            <person name="Murat C."/>
            <person name="Poggeler S."/>
            <person name="Quandt C.A."/>
            <person name="Sperisen C."/>
            <person name="Tritt A."/>
            <person name="Tisserant E."/>
            <person name="Crous P.W."/>
            <person name="Henrissat B."/>
            <person name="Nehls U."/>
            <person name="Egli S."/>
            <person name="Spatafora J.W."/>
            <person name="Grigoriev I.V."/>
            <person name="Martin F.M."/>
        </authorList>
    </citation>
    <scope>NUCLEOTIDE SEQUENCE [LARGE SCALE GENOMIC DNA]</scope>
    <source>
        <strain evidence="1 2">1.58</strain>
    </source>
</reference>
<dbReference type="EMBL" id="KV748250">
    <property type="protein sequence ID" value="OCK88050.1"/>
    <property type="molecule type" value="Genomic_DNA"/>
</dbReference>
<dbReference type="Proteomes" id="UP000250078">
    <property type="component" value="Unassembled WGS sequence"/>
</dbReference>
<gene>
    <name evidence="1" type="ORF">K441DRAFT_591052</name>
</gene>
<name>A0ACC8ENR7_9PEZI</name>
<organism evidence="1 2">
    <name type="scientific">Cenococcum geophilum 1.58</name>
    <dbReference type="NCBI Taxonomy" id="794803"/>
    <lineage>
        <taxon>Eukaryota</taxon>
        <taxon>Fungi</taxon>
        <taxon>Dikarya</taxon>
        <taxon>Ascomycota</taxon>
        <taxon>Pezizomycotina</taxon>
        <taxon>Dothideomycetes</taxon>
        <taxon>Pleosporomycetidae</taxon>
        <taxon>Gloniales</taxon>
        <taxon>Gloniaceae</taxon>
        <taxon>Cenococcum</taxon>
    </lineage>
</organism>
<keyword evidence="2" id="KW-1185">Reference proteome</keyword>
<accession>A0ACC8ENR7</accession>
<evidence type="ECO:0000313" key="2">
    <source>
        <dbReference type="Proteomes" id="UP000250078"/>
    </source>
</evidence>
<evidence type="ECO:0000313" key="1">
    <source>
        <dbReference type="EMBL" id="OCK88050.1"/>
    </source>
</evidence>
<sequence>MPAPKPARRRGRKLNKVLEQPRLHWVLDNQTRRSCRTDQERRLWDLQDQLLALRGESKARQLSKVDEAIAFLYPYRGRAEQLEALRWLLFEKKDMILIAKTSFGKSMIMQAMPCLLRASVVIIILPLNAIGAEQKAKIEELPGTRPVHVYAETISARLLREIRIGVYTHILISPELLVGKRFHKTLTNPTFRAHVGLVVIDEVHLVANWGGSFRNSYTQLWKVRSLLGRKPWFACTATLDDTTFKIVQELAGFRNNINIVRTSIDRPDLSIIREYIKRGNKKDSIRSWLVHYGYQEAQARRAVQLYHASLAIADKDRLYKEFRKPNSEIRILLSSDALAHGADIPDIDCVAQYCMHKDKSVNMMWQRLGRGAR</sequence>
<feature type="non-terminal residue" evidence="1">
    <location>
        <position position="373"/>
    </location>
</feature>
<keyword evidence="1" id="KW-0378">Hydrolase</keyword>